<dbReference type="GO" id="GO:0004831">
    <property type="term" value="F:tyrosine-tRNA ligase activity"/>
    <property type="evidence" value="ECO:0007669"/>
    <property type="project" value="UniProtKB-EC"/>
</dbReference>
<sequence length="355" mass="40014">MGGPVSQVNMLASPEQEQEEEQKPEQEQKQGPEQQQQQEQEPKQEQEEEQEQKPALEHESEQAKMSKSDPDSAIFMEDAAEAAGFEVKYPLPYVLFSQEDYVFKVAGSDKVYENFEDLKRAFLDGHISEEDLKQSLTDEVRRHFTEDEHAKELLAQAAAAGAAAIYAAEESAAFVAEDSKLSIVFAPMPSQSYAAFIGWALNGIDLRPPLCAQRHTQSPERAAAGMFAYQMSSRIGARSVSARRVALSDSSGYRGMVTKHLPSFKAYLALVLEVILLITHDQVDCVKGFYNLFLPEHGLRSLDPKLLEEVEWTPHSSFAGELYAAVMGWARRDRTYFYGTLILERNPKKELQWRL</sequence>
<protein>
    <recommendedName>
        <fullName evidence="1">tyrosine--tRNA ligase</fullName>
        <ecNumber evidence="1">6.1.1.1</ecNumber>
    </recommendedName>
    <alternativeName>
        <fullName evidence="2">Tyrosyl-tRNA synthetase</fullName>
    </alternativeName>
</protein>
<gene>
    <name evidence="5" type="primary">tyrS</name>
    <name evidence="5" type="ORF">AK812_SmicGene36697</name>
</gene>
<dbReference type="Proteomes" id="UP000186817">
    <property type="component" value="Unassembled WGS sequence"/>
</dbReference>
<dbReference type="InterPro" id="IPR050489">
    <property type="entry name" value="Tyr-tRNA_synthase"/>
</dbReference>
<dbReference type="SUPFAM" id="SSF52374">
    <property type="entry name" value="Nucleotidylyl transferase"/>
    <property type="match status" value="1"/>
</dbReference>
<feature type="compositionally biased region" description="Basic and acidic residues" evidence="4">
    <location>
        <begin position="40"/>
        <end position="70"/>
    </location>
</feature>
<evidence type="ECO:0000256" key="3">
    <source>
        <dbReference type="ARBA" id="ARBA00048248"/>
    </source>
</evidence>
<keyword evidence="6" id="KW-1185">Reference proteome</keyword>
<dbReference type="AlphaFoldDB" id="A0A1Q9CI85"/>
<reference evidence="5 6" key="1">
    <citation type="submission" date="2016-02" db="EMBL/GenBank/DDBJ databases">
        <title>Genome analysis of coral dinoflagellate symbionts highlights evolutionary adaptations to a symbiotic lifestyle.</title>
        <authorList>
            <person name="Aranda M."/>
            <person name="Li Y."/>
            <person name="Liew Y.J."/>
            <person name="Baumgarten S."/>
            <person name="Simakov O."/>
            <person name="Wilson M."/>
            <person name="Piel J."/>
            <person name="Ashoor H."/>
            <person name="Bougouffa S."/>
            <person name="Bajic V.B."/>
            <person name="Ryu T."/>
            <person name="Ravasi T."/>
            <person name="Bayer T."/>
            <person name="Micklem G."/>
            <person name="Kim H."/>
            <person name="Bhak J."/>
            <person name="Lajeunesse T.C."/>
            <person name="Voolstra C.R."/>
        </authorList>
    </citation>
    <scope>NUCLEOTIDE SEQUENCE [LARGE SCALE GENOMIC DNA]</scope>
    <source>
        <strain evidence="5 6">CCMP2467</strain>
    </source>
</reference>
<evidence type="ECO:0000256" key="4">
    <source>
        <dbReference type="SAM" id="MobiDB-lite"/>
    </source>
</evidence>
<keyword evidence="5" id="KW-0436">Ligase</keyword>
<evidence type="ECO:0000313" key="5">
    <source>
        <dbReference type="EMBL" id="OLP82635.1"/>
    </source>
</evidence>
<evidence type="ECO:0000313" key="6">
    <source>
        <dbReference type="Proteomes" id="UP000186817"/>
    </source>
</evidence>
<name>A0A1Q9CI85_SYMMI</name>
<dbReference type="OrthoDB" id="197206at2759"/>
<evidence type="ECO:0000256" key="2">
    <source>
        <dbReference type="ARBA" id="ARBA00033323"/>
    </source>
</evidence>
<feature type="compositionally biased region" description="Basic and acidic residues" evidence="4">
    <location>
        <begin position="21"/>
        <end position="30"/>
    </location>
</feature>
<comment type="catalytic activity">
    <reaction evidence="3">
        <text>tRNA(Tyr) + L-tyrosine + ATP = L-tyrosyl-tRNA(Tyr) + AMP + diphosphate + H(+)</text>
        <dbReference type="Rhea" id="RHEA:10220"/>
        <dbReference type="Rhea" id="RHEA-COMP:9706"/>
        <dbReference type="Rhea" id="RHEA-COMP:9707"/>
        <dbReference type="ChEBI" id="CHEBI:15378"/>
        <dbReference type="ChEBI" id="CHEBI:30616"/>
        <dbReference type="ChEBI" id="CHEBI:33019"/>
        <dbReference type="ChEBI" id="CHEBI:58315"/>
        <dbReference type="ChEBI" id="CHEBI:78442"/>
        <dbReference type="ChEBI" id="CHEBI:78536"/>
        <dbReference type="ChEBI" id="CHEBI:456215"/>
        <dbReference type="EC" id="6.1.1.1"/>
    </reaction>
</comment>
<dbReference type="PANTHER" id="PTHR46264:SF4">
    <property type="entry name" value="TYROSINE--TRNA LIGASE, CYTOPLASMIC"/>
    <property type="match status" value="1"/>
</dbReference>
<dbReference type="PANTHER" id="PTHR46264">
    <property type="entry name" value="TYROSINE-TRNA LIGASE"/>
    <property type="match status" value="1"/>
</dbReference>
<evidence type="ECO:0000256" key="1">
    <source>
        <dbReference type="ARBA" id="ARBA00013160"/>
    </source>
</evidence>
<dbReference type="EC" id="6.1.1.1" evidence="1"/>
<proteinExistence type="predicted"/>
<comment type="caution">
    <text evidence="5">The sequence shown here is derived from an EMBL/GenBank/DDBJ whole genome shotgun (WGS) entry which is preliminary data.</text>
</comment>
<dbReference type="EMBL" id="LSRX01001177">
    <property type="protein sequence ID" value="OLP82635.1"/>
    <property type="molecule type" value="Genomic_DNA"/>
</dbReference>
<organism evidence="5 6">
    <name type="scientific">Symbiodinium microadriaticum</name>
    <name type="common">Dinoflagellate</name>
    <name type="synonym">Zooxanthella microadriatica</name>
    <dbReference type="NCBI Taxonomy" id="2951"/>
    <lineage>
        <taxon>Eukaryota</taxon>
        <taxon>Sar</taxon>
        <taxon>Alveolata</taxon>
        <taxon>Dinophyceae</taxon>
        <taxon>Suessiales</taxon>
        <taxon>Symbiodiniaceae</taxon>
        <taxon>Symbiodinium</taxon>
    </lineage>
</organism>
<feature type="region of interest" description="Disordered" evidence="4">
    <location>
        <begin position="1"/>
        <end position="70"/>
    </location>
</feature>
<accession>A0A1Q9CI85</accession>
<dbReference type="Gene3D" id="1.10.240.10">
    <property type="entry name" value="Tyrosyl-Transfer RNA Synthetase"/>
    <property type="match status" value="2"/>
</dbReference>
<dbReference type="GO" id="GO:0005737">
    <property type="term" value="C:cytoplasm"/>
    <property type="evidence" value="ECO:0007669"/>
    <property type="project" value="TreeGrafter"/>
</dbReference>
<dbReference type="GO" id="GO:0006437">
    <property type="term" value="P:tyrosyl-tRNA aminoacylation"/>
    <property type="evidence" value="ECO:0007669"/>
    <property type="project" value="TreeGrafter"/>
</dbReference>
<feature type="compositionally biased region" description="Polar residues" evidence="4">
    <location>
        <begin position="1"/>
        <end position="10"/>
    </location>
</feature>